<feature type="active site" description="Charge relay system" evidence="5">
    <location>
        <position position="400"/>
    </location>
</feature>
<accession>A0A931MF47</accession>
<dbReference type="PANTHER" id="PTHR43806">
    <property type="entry name" value="PEPTIDASE S8"/>
    <property type="match status" value="1"/>
</dbReference>
<evidence type="ECO:0000256" key="1">
    <source>
        <dbReference type="ARBA" id="ARBA00011073"/>
    </source>
</evidence>
<dbReference type="InterPro" id="IPR015500">
    <property type="entry name" value="Peptidase_S8_subtilisin-rel"/>
</dbReference>
<evidence type="ECO:0000313" key="7">
    <source>
        <dbReference type="EMBL" id="MBG9378684.1"/>
    </source>
</evidence>
<dbReference type="GO" id="GO:0006508">
    <property type="term" value="P:proteolysis"/>
    <property type="evidence" value="ECO:0007669"/>
    <property type="project" value="UniProtKB-KW"/>
</dbReference>
<keyword evidence="2 5" id="KW-0645">Protease</keyword>
<dbReference type="InterPro" id="IPR036852">
    <property type="entry name" value="Peptidase_S8/S53_dom_sf"/>
</dbReference>
<dbReference type="RefSeq" id="WP_196992778.1">
    <property type="nucleotide sequence ID" value="NZ_JADWYR010000003.1"/>
</dbReference>
<dbReference type="GO" id="GO:0004252">
    <property type="term" value="F:serine-type endopeptidase activity"/>
    <property type="evidence" value="ECO:0007669"/>
    <property type="project" value="UniProtKB-UniRule"/>
</dbReference>
<proteinExistence type="inferred from homology"/>
<evidence type="ECO:0000256" key="2">
    <source>
        <dbReference type="ARBA" id="ARBA00022670"/>
    </source>
</evidence>
<sequence length="639" mass="69845">MRIILTAILALCILQTGAQYTKWVIQFTDKQHSPYSLSNPAAYLSAKAIERRSLHQVPLDSSDLPVNPLYIQQVLATGDVTYLSQSKWLNQVLIVCKDAATINAINALPFVQQSRAGSLFKSANPNTERSNERIQKLNVTNKTAQVAGEAFDYGANYNQVNIHNGAFLHDKGFTGKGITIAILDGGFNKYKELRAFDSIRTQQLVLGEKDFVDYDNSVNEDHPHGMYCLSTIAANVPGTMVGTAPHASFWLMRTENTASEYPVEEHNWVAAAEFADSAGADMISSSLGYYVFDDATFNHSYNDFYKNSTTVSMGAAMAAKKGMIVTNSAGNEGAGSWKYIIFPADGDSVCAVGAVGNDGNIASFSSYGYPGKVKPNIVSVGAGTVIWGTNDIPVSGSGTSFSNPNINGLIACLWQAFPAFENMTILNAVYESADRYANPGNRYGYGIPDMKKAYAILKKKQNTALYGNDWLFATPNPFTTRIDIKFIPQEDGNTTISLIDKERNIIQSLTLYTEAQEVYDTAFTALDNLPGGNYTVLYNNGTNAKSLSLLKNGIIMHDWLMAAPIPFGRQFTVYLEAPETGTINLRLTDVAGKTISTKQLNVSAGVHYAIPFNNLHNLSHGVYLLQYVGTKKKTIKVMR</sequence>
<dbReference type="PROSITE" id="PS51892">
    <property type="entry name" value="SUBTILASE"/>
    <property type="match status" value="1"/>
</dbReference>
<dbReference type="InterPro" id="IPR050131">
    <property type="entry name" value="Peptidase_S8_subtilisin-like"/>
</dbReference>
<evidence type="ECO:0000256" key="4">
    <source>
        <dbReference type="ARBA" id="ARBA00022825"/>
    </source>
</evidence>
<keyword evidence="8" id="KW-1185">Reference proteome</keyword>
<comment type="caution">
    <text evidence="7">The sequence shown here is derived from an EMBL/GenBank/DDBJ whole genome shotgun (WGS) entry which is preliminary data.</text>
</comment>
<evidence type="ECO:0000313" key="8">
    <source>
        <dbReference type="Proteomes" id="UP000628448"/>
    </source>
</evidence>
<dbReference type="PRINTS" id="PR00723">
    <property type="entry name" value="SUBTILISIN"/>
</dbReference>
<reference evidence="7" key="1">
    <citation type="submission" date="2020-11" db="EMBL/GenBank/DDBJ databases">
        <title>Bacterial whole genome sequence for Panacibacter sp. DH6.</title>
        <authorList>
            <person name="Le V."/>
            <person name="Ko S."/>
            <person name="Ahn C.-Y."/>
            <person name="Oh H.-M."/>
        </authorList>
    </citation>
    <scope>NUCLEOTIDE SEQUENCE</scope>
    <source>
        <strain evidence="7">DH6</strain>
    </source>
</reference>
<keyword evidence="4 5" id="KW-0720">Serine protease</keyword>
<dbReference type="AlphaFoldDB" id="A0A931MF47"/>
<dbReference type="PANTHER" id="PTHR43806:SF67">
    <property type="entry name" value="EGF-LIKE DOMAIN-CONTAINING PROTEIN"/>
    <property type="match status" value="1"/>
</dbReference>
<feature type="active site" description="Charge relay system" evidence="5">
    <location>
        <position position="184"/>
    </location>
</feature>
<dbReference type="Gene3D" id="3.40.50.200">
    <property type="entry name" value="Peptidase S8/S53 domain"/>
    <property type="match status" value="1"/>
</dbReference>
<organism evidence="7 8">
    <name type="scientific">Panacibacter microcysteis</name>
    <dbReference type="NCBI Taxonomy" id="2793269"/>
    <lineage>
        <taxon>Bacteria</taxon>
        <taxon>Pseudomonadati</taxon>
        <taxon>Bacteroidota</taxon>
        <taxon>Chitinophagia</taxon>
        <taxon>Chitinophagales</taxon>
        <taxon>Chitinophagaceae</taxon>
        <taxon>Panacibacter</taxon>
    </lineage>
</organism>
<feature type="domain" description="Peptidase S8/S53" evidence="6">
    <location>
        <begin position="175"/>
        <end position="446"/>
    </location>
</feature>
<evidence type="ECO:0000259" key="6">
    <source>
        <dbReference type="Pfam" id="PF00082"/>
    </source>
</evidence>
<dbReference type="SUPFAM" id="SSF52743">
    <property type="entry name" value="Subtilisin-like"/>
    <property type="match status" value="1"/>
</dbReference>
<name>A0A931MF47_9BACT</name>
<dbReference type="EMBL" id="JADWYR010000003">
    <property type="protein sequence ID" value="MBG9378684.1"/>
    <property type="molecule type" value="Genomic_DNA"/>
</dbReference>
<evidence type="ECO:0000256" key="3">
    <source>
        <dbReference type="ARBA" id="ARBA00022801"/>
    </source>
</evidence>
<gene>
    <name evidence="7" type="ORF">I5907_20800</name>
</gene>
<protein>
    <submittedName>
        <fullName evidence="7">S8 family peptidase</fullName>
    </submittedName>
</protein>
<keyword evidence="3 5" id="KW-0378">Hydrolase</keyword>
<comment type="similarity">
    <text evidence="1 5">Belongs to the peptidase S8 family.</text>
</comment>
<dbReference type="Pfam" id="PF00082">
    <property type="entry name" value="Peptidase_S8"/>
    <property type="match status" value="1"/>
</dbReference>
<dbReference type="Proteomes" id="UP000628448">
    <property type="component" value="Unassembled WGS sequence"/>
</dbReference>
<dbReference type="InterPro" id="IPR000209">
    <property type="entry name" value="Peptidase_S8/S53_dom"/>
</dbReference>
<feature type="active site" description="Charge relay system" evidence="5">
    <location>
        <position position="224"/>
    </location>
</feature>
<evidence type="ECO:0000256" key="5">
    <source>
        <dbReference type="PROSITE-ProRule" id="PRU01240"/>
    </source>
</evidence>